<accession>A0A6J5L7B8</accession>
<evidence type="ECO:0008006" key="2">
    <source>
        <dbReference type="Google" id="ProtNLM"/>
    </source>
</evidence>
<organism evidence="1">
    <name type="scientific">uncultured Caudovirales phage</name>
    <dbReference type="NCBI Taxonomy" id="2100421"/>
    <lineage>
        <taxon>Viruses</taxon>
        <taxon>Duplodnaviria</taxon>
        <taxon>Heunggongvirae</taxon>
        <taxon>Uroviricota</taxon>
        <taxon>Caudoviricetes</taxon>
        <taxon>Peduoviridae</taxon>
        <taxon>Maltschvirus</taxon>
        <taxon>Maltschvirus maltsch</taxon>
    </lineage>
</organism>
<dbReference type="SUPFAM" id="SSF52374">
    <property type="entry name" value="Nucleotidylyl transferase"/>
    <property type="match status" value="1"/>
</dbReference>
<name>A0A6J5L7B8_9CAUD</name>
<proteinExistence type="predicted"/>
<evidence type="ECO:0000313" key="1">
    <source>
        <dbReference type="EMBL" id="CAB4130291.1"/>
    </source>
</evidence>
<gene>
    <name evidence="1" type="ORF">UFOVP116_365</name>
</gene>
<dbReference type="EMBL" id="LR796237">
    <property type="protein sequence ID" value="CAB4130291.1"/>
    <property type="molecule type" value="Genomic_DNA"/>
</dbReference>
<dbReference type="Pfam" id="PF19782">
    <property type="entry name" value="DUF6267"/>
    <property type="match status" value="1"/>
</dbReference>
<reference evidence="1" key="1">
    <citation type="submission" date="2020-04" db="EMBL/GenBank/DDBJ databases">
        <authorList>
            <person name="Chiriac C."/>
            <person name="Salcher M."/>
            <person name="Ghai R."/>
            <person name="Kavagutti S V."/>
        </authorList>
    </citation>
    <scope>NUCLEOTIDE SEQUENCE</scope>
</reference>
<sequence length="599" mass="64312">MNLFELFNMVSSIEPKVPVKNKITEGIDHPEDLIISSGMQGAQRAFTELMSLEADTNTVSLKWDGFPAVVFGRDEQGALVFVDKHMYDKVAKGKMEFSSIKDYDLGRGANRSDLWEKEAALLPALESAVPNVTNTFWMGDLMWTGTPKEKNDYFVFKPNTVEYRVGTSGELGKRIAGAVGGIAVHTFIPGLGASDTPLVGLKGLSEDAGIVFLVGEMRDKPSVVVSPDIVQRTKQAIDTHGPAVDKLIADLTAMKGKSVITAMGPFITSMLADNDTTGNIVPRFIEFLKGRLTPAASAKLLGENNDGWLLQESGGAGGLLGVWSIWAALTDLKLSIKQQIDTQQQGSEVLAIIDTASAHEGYVFGGGKDKLKLVDRLGFSRANFAKHSVSAEEEQEKSKMPLAVFCFGRMNPPTIGHKLLMAKTVEAGGDKAHIFLSNSHDTESNPLAPNIKAAFIKKIYPEFASNIVDEPVLGPIQAANWLYDQGYRNIAFVGGSDRLGNASGSIEKLLKSWNSGPIRSTDYARGAEGREFVALRFISSGERDADTNSVTGISGSLARKYAAAGDVAGFNKATGVSDSIKVGGKTLYDATRDGMGMSV</sequence>
<protein>
    <recommendedName>
        <fullName evidence="2">Cytidyltransferase-like domain-containing protein</fullName>
    </recommendedName>
</protein>
<dbReference type="InterPro" id="IPR046234">
    <property type="entry name" value="DUF6267"/>
</dbReference>